<feature type="compositionally biased region" description="Basic and acidic residues" evidence="6">
    <location>
        <begin position="613"/>
        <end position="630"/>
    </location>
</feature>
<accession>H0QT23</accession>
<dbReference type="eggNOG" id="COG3336">
    <property type="taxonomic scope" value="Bacteria"/>
</dbReference>
<dbReference type="InterPro" id="IPR019108">
    <property type="entry name" value="Caa3_assmbl_CtaG-rel"/>
</dbReference>
<dbReference type="InterPro" id="IPR032694">
    <property type="entry name" value="CopC/D"/>
</dbReference>
<dbReference type="PANTHER" id="PTHR34820">
    <property type="entry name" value="INNER MEMBRANE PROTEIN YEBZ"/>
    <property type="match status" value="1"/>
</dbReference>
<feature type="domain" description="Copper resistance protein D" evidence="8">
    <location>
        <begin position="224"/>
        <end position="322"/>
    </location>
</feature>
<evidence type="ECO:0000256" key="6">
    <source>
        <dbReference type="SAM" id="MobiDB-lite"/>
    </source>
</evidence>
<evidence type="ECO:0000256" key="2">
    <source>
        <dbReference type="ARBA" id="ARBA00022475"/>
    </source>
</evidence>
<dbReference type="Pfam" id="PF09678">
    <property type="entry name" value="Caa3_CtaG"/>
    <property type="match status" value="1"/>
</dbReference>
<gene>
    <name evidence="9" type="ORF">ARGLB_097_00020</name>
</gene>
<feature type="transmembrane region" description="Helical" evidence="7">
    <location>
        <begin position="356"/>
        <end position="376"/>
    </location>
</feature>
<evidence type="ECO:0000256" key="5">
    <source>
        <dbReference type="ARBA" id="ARBA00023136"/>
    </source>
</evidence>
<dbReference type="PANTHER" id="PTHR34820:SF4">
    <property type="entry name" value="INNER MEMBRANE PROTEIN YEBZ"/>
    <property type="match status" value="1"/>
</dbReference>
<feature type="transmembrane region" description="Helical" evidence="7">
    <location>
        <begin position="533"/>
        <end position="555"/>
    </location>
</feature>
<evidence type="ECO:0000313" key="9">
    <source>
        <dbReference type="EMBL" id="GAB15974.1"/>
    </source>
</evidence>
<evidence type="ECO:0000259" key="8">
    <source>
        <dbReference type="Pfam" id="PF05425"/>
    </source>
</evidence>
<feature type="transmembrane region" description="Helical" evidence="7">
    <location>
        <begin position="301"/>
        <end position="323"/>
    </location>
</feature>
<keyword evidence="4 7" id="KW-1133">Transmembrane helix</keyword>
<feature type="transmembrane region" description="Helical" evidence="7">
    <location>
        <begin position="137"/>
        <end position="154"/>
    </location>
</feature>
<feature type="transmembrane region" description="Helical" evidence="7">
    <location>
        <begin position="86"/>
        <end position="107"/>
    </location>
</feature>
<organism evidence="9 10">
    <name type="scientific">Arthrobacter globiformis (strain ATCC 8010 / DSM 20124 / JCM 1332 / NBRC 12137 / NCIMB 8907 / NRRL B-2979 / 168)</name>
    <dbReference type="NCBI Taxonomy" id="1077972"/>
    <lineage>
        <taxon>Bacteria</taxon>
        <taxon>Bacillati</taxon>
        <taxon>Actinomycetota</taxon>
        <taxon>Actinomycetes</taxon>
        <taxon>Micrococcales</taxon>
        <taxon>Micrococcaceae</taxon>
        <taxon>Arthrobacter</taxon>
    </lineage>
</organism>
<evidence type="ECO:0000256" key="7">
    <source>
        <dbReference type="SAM" id="Phobius"/>
    </source>
</evidence>
<feature type="transmembrane region" description="Helical" evidence="7">
    <location>
        <begin position="501"/>
        <end position="521"/>
    </location>
</feature>
<feature type="transmembrane region" description="Helical" evidence="7">
    <location>
        <begin position="233"/>
        <end position="254"/>
    </location>
</feature>
<feature type="transmembrane region" description="Helical" evidence="7">
    <location>
        <begin position="590"/>
        <end position="610"/>
    </location>
</feature>
<dbReference type="InterPro" id="IPR008457">
    <property type="entry name" value="Cu-R_CopD_dom"/>
</dbReference>
<evidence type="ECO:0000256" key="3">
    <source>
        <dbReference type="ARBA" id="ARBA00022692"/>
    </source>
</evidence>
<dbReference type="OrthoDB" id="5241646at2"/>
<proteinExistence type="predicted"/>
<dbReference type="RefSeq" id="WP_003805884.1">
    <property type="nucleotide sequence ID" value="NZ_BAEG01000097.1"/>
</dbReference>
<feature type="transmembrane region" description="Helical" evidence="7">
    <location>
        <begin position="55"/>
        <end position="74"/>
    </location>
</feature>
<dbReference type="AlphaFoldDB" id="H0QT23"/>
<feature type="transmembrane region" description="Helical" evidence="7">
    <location>
        <begin position="193"/>
        <end position="213"/>
    </location>
</feature>
<evidence type="ECO:0000313" key="10">
    <source>
        <dbReference type="Proteomes" id="UP000003828"/>
    </source>
</evidence>
<dbReference type="Pfam" id="PF05425">
    <property type="entry name" value="CopD"/>
    <property type="match status" value="1"/>
</dbReference>
<dbReference type="EMBL" id="BAEG01000097">
    <property type="protein sequence ID" value="GAB15974.1"/>
    <property type="molecule type" value="Genomic_DNA"/>
</dbReference>
<dbReference type="Proteomes" id="UP000003828">
    <property type="component" value="Unassembled WGS sequence"/>
</dbReference>
<feature type="transmembrane region" description="Helical" evidence="7">
    <location>
        <begin position="260"/>
        <end position="281"/>
    </location>
</feature>
<evidence type="ECO:0000256" key="1">
    <source>
        <dbReference type="ARBA" id="ARBA00004651"/>
    </source>
</evidence>
<dbReference type="GO" id="GO:0005886">
    <property type="term" value="C:plasma membrane"/>
    <property type="evidence" value="ECO:0007669"/>
    <property type="project" value="UniProtKB-SubCell"/>
</dbReference>
<name>H0QT23_ARTG1</name>
<dbReference type="GO" id="GO:0006825">
    <property type="term" value="P:copper ion transport"/>
    <property type="evidence" value="ECO:0007669"/>
    <property type="project" value="InterPro"/>
</dbReference>
<dbReference type="eggNOG" id="COG1276">
    <property type="taxonomic scope" value="Bacteria"/>
</dbReference>
<comment type="caution">
    <text evidence="9">The sequence shown here is derived from an EMBL/GenBank/DDBJ whole genome shotgun (WGS) entry which is preliminary data.</text>
</comment>
<comment type="subcellular location">
    <subcellularLocation>
        <location evidence="1">Cell membrane</location>
        <topology evidence="1">Multi-pass membrane protein</topology>
    </subcellularLocation>
</comment>
<evidence type="ECO:0000256" key="4">
    <source>
        <dbReference type="ARBA" id="ARBA00022989"/>
    </source>
</evidence>
<keyword evidence="10" id="KW-1185">Reference proteome</keyword>
<sequence>MKNFRTKPEAAAAMILGCGLLALFVAYSTEAGQEAALLDRTGAAVIWGLPVAKLAFNVAAAGTVGPLVLALFALPPKGKAFSKALVLAGISAVLWTAASAAISVLTFHSLANLPLFSEGSGAILVSFLTDVDAGRRNALTVVITAAVALLCFGVQSQRAVAVTAVLASAGLIPLALNSHAAGGASHADSTVSVVMHMLAAAIWFGGLAALVLLRRTLETELLTAVRRYSTLALLSFLALAISGVAAGVTGIGTLEGLATPYGLILMAKTVALGVLGVFGSLHRKWILAKLALVPGRARTTFSVLAVAELAVMAAATGLAAALARTPPPTVSQAAPAPVSLRLPGFVDLLSSWKPDALWIFLCAGALFLYAAGVRRVRNGGGHWPGYRAGLWVAGVALLFLVTNGGLRVYQEYLISAHVTTQMLLIAVVPLLLVPGAPLTLARLGAAPRQDGTIGGAEALLLILRPVMSATSAPYMAAAGLAAVLAALYYTPLLEYSSRTQFGYQAMAMLALLSGCLFTASLARTTHGGPGSSLPSRLATLGAVAALYTAHGWALAQQADQLPDSRRQEWLITVGQPWDQPVLAVVEPAGMAMWIIAAGTLLGAAAAVLSTSRQRRDPVARHRSGTERDHNLVMSSEP</sequence>
<feature type="transmembrane region" description="Helical" evidence="7">
    <location>
        <begin position="388"/>
        <end position="406"/>
    </location>
</feature>
<dbReference type="STRING" id="1077972.ARGLB_097_00020"/>
<keyword evidence="5 7" id="KW-0472">Membrane</keyword>
<keyword evidence="2" id="KW-1003">Cell membrane</keyword>
<keyword evidence="3 7" id="KW-0812">Transmembrane</keyword>
<feature type="transmembrane region" description="Helical" evidence="7">
    <location>
        <begin position="161"/>
        <end position="181"/>
    </location>
</feature>
<feature type="transmembrane region" description="Helical" evidence="7">
    <location>
        <begin position="472"/>
        <end position="489"/>
    </location>
</feature>
<reference evidence="9 10" key="1">
    <citation type="submission" date="2011-12" db="EMBL/GenBank/DDBJ databases">
        <title>Whole genome shotgun sequence of Arthrobacter globiformis NBRC 12137.</title>
        <authorList>
            <person name="Miyazawa S."/>
            <person name="Hosoyama A."/>
            <person name="Tsuchikane K."/>
            <person name="Katsumata H."/>
            <person name="Yamazaki S."/>
            <person name="Fujita N."/>
        </authorList>
    </citation>
    <scope>NUCLEOTIDE SEQUENCE [LARGE SCALE GENOMIC DNA]</scope>
    <source>
        <strain evidence="9 10">NBRC 12137</strain>
    </source>
</reference>
<protein>
    <recommendedName>
        <fullName evidence="8">Copper resistance protein D domain-containing protein</fullName>
    </recommendedName>
</protein>
<feature type="region of interest" description="Disordered" evidence="6">
    <location>
        <begin position="612"/>
        <end position="637"/>
    </location>
</feature>